<dbReference type="InterPro" id="IPR014752">
    <property type="entry name" value="Arrestin-like_C"/>
</dbReference>
<dbReference type="InterPro" id="IPR014756">
    <property type="entry name" value="Ig_E-set"/>
</dbReference>
<comment type="caution">
    <text evidence="3">The sequence shown here is derived from an EMBL/GenBank/DDBJ whole genome shotgun (WGS) entry which is preliminary data.</text>
</comment>
<dbReference type="OrthoDB" id="3261578at2759"/>
<dbReference type="Pfam" id="PF00339">
    <property type="entry name" value="Arrestin_N"/>
    <property type="match status" value="1"/>
</dbReference>
<accession>A0A2R6RQ68</accession>
<dbReference type="InterPro" id="IPR011021">
    <property type="entry name" value="Arrestin-like_N"/>
</dbReference>
<evidence type="ECO:0000259" key="2">
    <source>
        <dbReference type="Pfam" id="PF00339"/>
    </source>
</evidence>
<reference evidence="3 4" key="1">
    <citation type="submission" date="2018-02" db="EMBL/GenBank/DDBJ databases">
        <title>Genome sequence of the basidiomycete white-rot fungus Phlebia centrifuga.</title>
        <authorList>
            <person name="Granchi Z."/>
            <person name="Peng M."/>
            <person name="de Vries R.P."/>
            <person name="Hilden K."/>
            <person name="Makela M.R."/>
            <person name="Grigoriev I."/>
            <person name="Riley R."/>
        </authorList>
    </citation>
    <scope>NUCLEOTIDE SEQUENCE [LARGE SCALE GENOMIC DNA]</scope>
    <source>
        <strain evidence="3 4">FBCC195</strain>
    </source>
</reference>
<name>A0A2R6RQ68_9APHY</name>
<feature type="region of interest" description="Disordered" evidence="1">
    <location>
        <begin position="1"/>
        <end position="27"/>
    </location>
</feature>
<keyword evidence="4" id="KW-1185">Reference proteome</keyword>
<dbReference type="Gene3D" id="2.60.40.640">
    <property type="match status" value="1"/>
</dbReference>
<dbReference type="EMBL" id="MLYV02000190">
    <property type="protein sequence ID" value="PSS32173.1"/>
    <property type="molecule type" value="Genomic_DNA"/>
</dbReference>
<evidence type="ECO:0000313" key="3">
    <source>
        <dbReference type="EMBL" id="PSS32173.1"/>
    </source>
</evidence>
<evidence type="ECO:0000313" key="4">
    <source>
        <dbReference type="Proteomes" id="UP000186601"/>
    </source>
</evidence>
<dbReference type="AlphaFoldDB" id="A0A2R6RQ68"/>
<dbReference type="SUPFAM" id="SSF81296">
    <property type="entry name" value="E set domains"/>
    <property type="match status" value="1"/>
</dbReference>
<protein>
    <recommendedName>
        <fullName evidence="2">Arrestin-like N-terminal domain-containing protein</fullName>
    </recommendedName>
</protein>
<organism evidence="3 4">
    <name type="scientific">Hermanssonia centrifuga</name>
    <dbReference type="NCBI Taxonomy" id="98765"/>
    <lineage>
        <taxon>Eukaryota</taxon>
        <taxon>Fungi</taxon>
        <taxon>Dikarya</taxon>
        <taxon>Basidiomycota</taxon>
        <taxon>Agaricomycotina</taxon>
        <taxon>Agaricomycetes</taxon>
        <taxon>Polyporales</taxon>
        <taxon>Meruliaceae</taxon>
        <taxon>Hermanssonia</taxon>
    </lineage>
</organism>
<evidence type="ECO:0000256" key="1">
    <source>
        <dbReference type="SAM" id="MobiDB-lite"/>
    </source>
</evidence>
<sequence>MEGTNSIPSDLPAYSPPESPREHSRAPRELTVHTYELMNSKKRPWVVLKVIDKAASSAHLPHIYEGEPIEGTVDLNLEKDVQIKSVSIAVSGEIITTNTTIHTFIRIVKELWSTAVGDPSALSLTTGSPFKGKLRGQFSWPFSIRLPAEVELLFEQSIRTFKLPASFNARGSLVTVNYRISVNITRGKFQTECK</sequence>
<dbReference type="Proteomes" id="UP000186601">
    <property type="component" value="Unassembled WGS sequence"/>
</dbReference>
<feature type="domain" description="Arrestin-like N-terminal" evidence="2">
    <location>
        <begin position="64"/>
        <end position="187"/>
    </location>
</feature>
<gene>
    <name evidence="3" type="ORF">PHLCEN_2v2046</name>
</gene>
<proteinExistence type="predicted"/>